<dbReference type="SUPFAM" id="SSF48726">
    <property type="entry name" value="Immunoglobulin"/>
    <property type="match status" value="4"/>
</dbReference>
<keyword evidence="10" id="KW-1133">Transmembrane helix</keyword>
<dbReference type="Proteomes" id="UP001152562">
    <property type="component" value="Unassembled WGS sequence"/>
</dbReference>
<dbReference type="PANTHER" id="PTHR45080:SF8">
    <property type="entry name" value="IG-LIKE DOMAIN-CONTAINING PROTEIN"/>
    <property type="match status" value="1"/>
</dbReference>
<dbReference type="SMART" id="SM00409">
    <property type="entry name" value="IG"/>
    <property type="match status" value="4"/>
</dbReference>
<evidence type="ECO:0000256" key="6">
    <source>
        <dbReference type="ARBA" id="ARBA00023319"/>
    </source>
</evidence>
<dbReference type="GO" id="GO:0005886">
    <property type="term" value="C:plasma membrane"/>
    <property type="evidence" value="ECO:0007669"/>
    <property type="project" value="TreeGrafter"/>
</dbReference>
<comment type="similarity">
    <text evidence="7">Belongs to the hemolin family.</text>
</comment>
<dbReference type="InterPro" id="IPR003599">
    <property type="entry name" value="Ig_sub"/>
</dbReference>
<dbReference type="PANTHER" id="PTHR45080">
    <property type="entry name" value="CONTACTIN 5"/>
    <property type="match status" value="1"/>
</dbReference>
<dbReference type="InterPro" id="IPR036179">
    <property type="entry name" value="Ig-like_dom_sf"/>
</dbReference>
<dbReference type="InterPro" id="IPR050958">
    <property type="entry name" value="Cell_Adh-Cytoskel_Orgn"/>
</dbReference>
<organism evidence="12 13">
    <name type="scientific">Pieris brassicae</name>
    <name type="common">White butterfly</name>
    <name type="synonym">Large white butterfly</name>
    <dbReference type="NCBI Taxonomy" id="7116"/>
    <lineage>
        <taxon>Eukaryota</taxon>
        <taxon>Metazoa</taxon>
        <taxon>Ecdysozoa</taxon>
        <taxon>Arthropoda</taxon>
        <taxon>Hexapoda</taxon>
        <taxon>Insecta</taxon>
        <taxon>Pterygota</taxon>
        <taxon>Neoptera</taxon>
        <taxon>Endopterygota</taxon>
        <taxon>Lepidoptera</taxon>
        <taxon>Glossata</taxon>
        <taxon>Ditrysia</taxon>
        <taxon>Papilionoidea</taxon>
        <taxon>Pieridae</taxon>
        <taxon>Pierinae</taxon>
        <taxon>Pieris</taxon>
    </lineage>
</organism>
<dbReference type="Pfam" id="PF07679">
    <property type="entry name" value="I-set"/>
    <property type="match status" value="1"/>
</dbReference>
<comment type="caution">
    <text evidence="12">The sequence shown here is derived from an EMBL/GenBank/DDBJ whole genome shotgun (WGS) entry which is preliminary data.</text>
</comment>
<evidence type="ECO:0000256" key="2">
    <source>
        <dbReference type="ARBA" id="ARBA00022525"/>
    </source>
</evidence>
<evidence type="ECO:0000313" key="13">
    <source>
        <dbReference type="Proteomes" id="UP001152562"/>
    </source>
</evidence>
<keyword evidence="10" id="KW-0472">Membrane</keyword>
<evidence type="ECO:0000313" key="12">
    <source>
        <dbReference type="EMBL" id="CAH4034407.1"/>
    </source>
</evidence>
<feature type="transmembrane region" description="Helical" evidence="10">
    <location>
        <begin position="50"/>
        <end position="72"/>
    </location>
</feature>
<dbReference type="Gene3D" id="2.60.40.10">
    <property type="entry name" value="Immunoglobulins"/>
    <property type="match status" value="4"/>
</dbReference>
<evidence type="ECO:0000256" key="7">
    <source>
        <dbReference type="ARBA" id="ARBA00061228"/>
    </source>
</evidence>
<feature type="region of interest" description="Disordered" evidence="9">
    <location>
        <begin position="317"/>
        <end position="336"/>
    </location>
</feature>
<evidence type="ECO:0000256" key="3">
    <source>
        <dbReference type="ARBA" id="ARBA00022729"/>
    </source>
</evidence>
<evidence type="ECO:0000256" key="1">
    <source>
        <dbReference type="ARBA" id="ARBA00004613"/>
    </source>
</evidence>
<evidence type="ECO:0000256" key="10">
    <source>
        <dbReference type="SAM" id="Phobius"/>
    </source>
</evidence>
<dbReference type="GO" id="GO:0050808">
    <property type="term" value="P:synapse organization"/>
    <property type="evidence" value="ECO:0007669"/>
    <property type="project" value="TreeGrafter"/>
</dbReference>
<feature type="domain" description="Ig-like" evidence="11">
    <location>
        <begin position="179"/>
        <end position="267"/>
    </location>
</feature>
<dbReference type="GO" id="GO:0008046">
    <property type="term" value="F:axon guidance receptor activity"/>
    <property type="evidence" value="ECO:0007669"/>
    <property type="project" value="TreeGrafter"/>
</dbReference>
<dbReference type="PROSITE" id="PS50835">
    <property type="entry name" value="IG_LIKE"/>
    <property type="match status" value="4"/>
</dbReference>
<gene>
    <name evidence="12" type="ORF">PIBRA_LOCUS10590</name>
</gene>
<dbReference type="EMBL" id="CALOZG010000040">
    <property type="protein sequence ID" value="CAH4034407.1"/>
    <property type="molecule type" value="Genomic_DNA"/>
</dbReference>
<evidence type="ECO:0000256" key="9">
    <source>
        <dbReference type="SAM" id="MobiDB-lite"/>
    </source>
</evidence>
<evidence type="ECO:0000256" key="4">
    <source>
        <dbReference type="ARBA" id="ARBA00023157"/>
    </source>
</evidence>
<feature type="domain" description="Ig-like" evidence="11">
    <location>
        <begin position="381"/>
        <end position="474"/>
    </location>
</feature>
<comment type="subcellular location">
    <subcellularLocation>
        <location evidence="1">Secreted</location>
    </subcellularLocation>
</comment>
<protein>
    <recommendedName>
        <fullName evidence="8">Hemolin</fullName>
    </recommendedName>
</protein>
<name>A0A9P0TLE4_PIEBR</name>
<dbReference type="SMART" id="SM00408">
    <property type="entry name" value="IGc2"/>
    <property type="match status" value="4"/>
</dbReference>
<dbReference type="InterPro" id="IPR003598">
    <property type="entry name" value="Ig_sub2"/>
</dbReference>
<evidence type="ECO:0000259" key="11">
    <source>
        <dbReference type="PROSITE" id="PS50835"/>
    </source>
</evidence>
<dbReference type="GO" id="GO:0005576">
    <property type="term" value="C:extracellular region"/>
    <property type="evidence" value="ECO:0007669"/>
    <property type="project" value="UniProtKB-SubCell"/>
</dbReference>
<keyword evidence="3" id="KW-0732">Signal</keyword>
<dbReference type="InterPro" id="IPR007110">
    <property type="entry name" value="Ig-like_dom"/>
</dbReference>
<accession>A0A9P0TLE4</accession>
<feature type="domain" description="Ig-like" evidence="11">
    <location>
        <begin position="278"/>
        <end position="376"/>
    </location>
</feature>
<evidence type="ECO:0000256" key="5">
    <source>
        <dbReference type="ARBA" id="ARBA00023180"/>
    </source>
</evidence>
<keyword evidence="4" id="KW-1015">Disulfide bond</keyword>
<dbReference type="InterPro" id="IPR013098">
    <property type="entry name" value="Ig_I-set"/>
</dbReference>
<dbReference type="InterPro" id="IPR013783">
    <property type="entry name" value="Ig-like_fold"/>
</dbReference>
<keyword evidence="10" id="KW-0812">Transmembrane</keyword>
<reference evidence="12" key="1">
    <citation type="submission" date="2022-05" db="EMBL/GenBank/DDBJ databases">
        <authorList>
            <person name="Okamura Y."/>
        </authorList>
    </citation>
    <scope>NUCLEOTIDE SEQUENCE</scope>
</reference>
<proteinExistence type="inferred from homology"/>
<dbReference type="AlphaFoldDB" id="A0A9P0TLE4"/>
<keyword evidence="6" id="KW-0393">Immunoglobulin domain</keyword>
<dbReference type="Pfam" id="PF13927">
    <property type="entry name" value="Ig_3"/>
    <property type="match status" value="1"/>
</dbReference>
<dbReference type="GO" id="GO:0043025">
    <property type="term" value="C:neuronal cell body"/>
    <property type="evidence" value="ECO:0007669"/>
    <property type="project" value="TreeGrafter"/>
</dbReference>
<keyword evidence="2" id="KW-0964">Secreted</keyword>
<dbReference type="Pfam" id="PF13895">
    <property type="entry name" value="Ig_2"/>
    <property type="match status" value="1"/>
</dbReference>
<keyword evidence="5" id="KW-0325">Glycoprotein</keyword>
<keyword evidence="13" id="KW-1185">Reference proteome</keyword>
<dbReference type="GO" id="GO:0030424">
    <property type="term" value="C:axon"/>
    <property type="evidence" value="ECO:0007669"/>
    <property type="project" value="TreeGrafter"/>
</dbReference>
<evidence type="ECO:0000256" key="8">
    <source>
        <dbReference type="ARBA" id="ARBA00068688"/>
    </source>
</evidence>
<dbReference type="GO" id="GO:0007156">
    <property type="term" value="P:homophilic cell adhesion via plasma membrane adhesion molecules"/>
    <property type="evidence" value="ECO:0007669"/>
    <property type="project" value="TreeGrafter"/>
</dbReference>
<sequence>MYKKPYFIHICVTCRGNSQDDASRNINTANVCDCLLHFAPIRRRNKQLKIISGTMLISLRAVLGICFVGAIFGCGSAEDQAYPILKPAPEEVLFRVSVPFLLECVTENPDGNTTFKWHKNGQPLNDVNAVQRPNEGSLVFLKPTPETAGRYQCFASTPYGIASTRVINVNQAYINNEAPIIQYVKAVEGKPFKLNCDASNSYPKPEISWRLTSIFDPLISTEVSDVRMTFAPEGTLYITSVEKEDANKNFKYVCLARTPASPDKDVPIAEYVIQQVTPNKGESEIVELYTSKDMTVKVGDRVFIHCIFGGDPQPMQDYYKDGEDSNGPPKSRVTPYNRSRGKRLLIRDTWLTDAGTYLCVSHNNASASKEHSMKLNVVAAPHPELIPSGEVKATGEKVTIPCNATGVPAPKISWTFNSKPISSSEHIKIATTTAGNSTTSDLSIVGLRQSDTGYYGCKAENEHGDIYGEVLYVSGGHQSPKK</sequence>
<dbReference type="FunFam" id="2.60.40.10:FF:000032">
    <property type="entry name" value="palladin isoform X1"/>
    <property type="match status" value="1"/>
</dbReference>
<feature type="domain" description="Ig-like" evidence="11">
    <location>
        <begin position="83"/>
        <end position="168"/>
    </location>
</feature>